<name>W2K678_PHYNI</name>
<gene>
    <name evidence="1" type="ORF">L917_18841</name>
</gene>
<protein>
    <submittedName>
        <fullName evidence="1">Uncharacterized protein</fullName>
    </submittedName>
</protein>
<reference evidence="1" key="1">
    <citation type="submission" date="2013-11" db="EMBL/GenBank/DDBJ databases">
        <title>The Genome Sequence of Phytophthora parasitica CHvinca01.</title>
        <authorList>
            <consortium name="The Broad Institute Genomics Platform"/>
            <person name="Russ C."/>
            <person name="Tyler B."/>
            <person name="Panabieres F."/>
            <person name="Shan W."/>
            <person name="Tripathy S."/>
            <person name="Grunwald N."/>
            <person name="Machado M."/>
            <person name="Johnson C.S."/>
            <person name="Arredondo F."/>
            <person name="Hong C."/>
            <person name="Coffey M."/>
            <person name="Young S.K."/>
            <person name="Zeng Q."/>
            <person name="Gargeya S."/>
            <person name="Fitzgerald M."/>
            <person name="Abouelleil A."/>
            <person name="Alvarado L."/>
            <person name="Chapman S.B."/>
            <person name="Gainer-Dewar J."/>
            <person name="Goldberg J."/>
            <person name="Griggs A."/>
            <person name="Gujja S."/>
            <person name="Hansen M."/>
            <person name="Howarth C."/>
            <person name="Imamovic A."/>
            <person name="Ireland A."/>
            <person name="Larimer J."/>
            <person name="McCowan C."/>
            <person name="Murphy C."/>
            <person name="Pearson M."/>
            <person name="Poon T.W."/>
            <person name="Priest M."/>
            <person name="Roberts A."/>
            <person name="Saif S."/>
            <person name="Shea T."/>
            <person name="Sykes S."/>
            <person name="Wortman J."/>
            <person name="Nusbaum C."/>
            <person name="Birren B."/>
        </authorList>
    </citation>
    <scope>NUCLEOTIDE SEQUENCE [LARGE SCALE GENOMIC DNA]</scope>
    <source>
        <strain evidence="1">CHvinca01</strain>
    </source>
</reference>
<dbReference type="EMBL" id="KI682668">
    <property type="protein sequence ID" value="ETL80686.1"/>
    <property type="molecule type" value="Genomic_DNA"/>
</dbReference>
<dbReference type="VEuPathDB" id="FungiDB:PPTG_17252"/>
<proteinExistence type="predicted"/>
<evidence type="ECO:0000313" key="1">
    <source>
        <dbReference type="EMBL" id="ETL80686.1"/>
    </source>
</evidence>
<sequence length="79" mass="8875">MVPEGIGAGINVVNRVVVALTTVDLLRSIENGVLEQKEEVAMNTLTTVEEFREFILTGHPIVDGNDQYYRNNSYMVYEV</sequence>
<dbReference type="AlphaFoldDB" id="W2K678"/>
<accession>W2K678</accession>
<dbReference type="Proteomes" id="UP000054423">
    <property type="component" value="Unassembled WGS sequence"/>
</dbReference>
<organism evidence="1">
    <name type="scientific">Phytophthora nicotianae</name>
    <name type="common">Potato buckeye rot agent</name>
    <name type="synonym">Phytophthora parasitica</name>
    <dbReference type="NCBI Taxonomy" id="4792"/>
    <lineage>
        <taxon>Eukaryota</taxon>
        <taxon>Sar</taxon>
        <taxon>Stramenopiles</taxon>
        <taxon>Oomycota</taxon>
        <taxon>Peronosporomycetes</taxon>
        <taxon>Peronosporales</taxon>
        <taxon>Peronosporaceae</taxon>
        <taxon>Phytophthora</taxon>
    </lineage>
</organism>